<protein>
    <recommendedName>
        <fullName evidence="14">TonB-dependent receptor</fullName>
    </recommendedName>
</protein>
<comment type="caution">
    <text evidence="12">The sequence shown here is derived from an EMBL/GenBank/DDBJ whole genome shotgun (WGS) entry which is preliminary data.</text>
</comment>
<dbReference type="GO" id="GO:0009279">
    <property type="term" value="C:cell outer membrane"/>
    <property type="evidence" value="ECO:0007669"/>
    <property type="project" value="UniProtKB-SubCell"/>
</dbReference>
<keyword evidence="6 8" id="KW-0472">Membrane</keyword>
<evidence type="ECO:0000256" key="4">
    <source>
        <dbReference type="ARBA" id="ARBA00022692"/>
    </source>
</evidence>
<feature type="domain" description="TonB-dependent receptor plug" evidence="11">
    <location>
        <begin position="151"/>
        <end position="251"/>
    </location>
</feature>
<keyword evidence="2 8" id="KW-0813">Transport</keyword>
<dbReference type="PROSITE" id="PS52016">
    <property type="entry name" value="TONB_DEPENDENT_REC_3"/>
    <property type="match status" value="1"/>
</dbReference>
<dbReference type="PANTHER" id="PTHR40980">
    <property type="entry name" value="PLUG DOMAIN-CONTAINING PROTEIN"/>
    <property type="match status" value="1"/>
</dbReference>
<dbReference type="Proteomes" id="UP000189739">
    <property type="component" value="Unassembled WGS sequence"/>
</dbReference>
<evidence type="ECO:0000256" key="1">
    <source>
        <dbReference type="ARBA" id="ARBA00004571"/>
    </source>
</evidence>
<dbReference type="OrthoDB" id="8727862at2"/>
<keyword evidence="7 8" id="KW-0998">Cell outer membrane</keyword>
<sequence length="924" mass="103430">MLFAQRPPALPTFVQINKKGILMTFKQLLIFFLLMCGSGMAMAQQGIIKGKITGQDNEQLAGATVLVNGTTNSTAADLNGNYQFYVAPGSRSLTVRYLGYRDTVINVTITAGQLTVLNVTMKSRQSALKDVVITGYTEGQAKALNQQKNADNIKNIIAADQIGKFPDPNAAEALQRVPGVTIERDQGEGRYVSVRGLAPQFTNTSVNGEQIPSPEADVRYVALDAIPSDQLASIEVTKALTPDMDGDAIGGSINLITRSAQSNIPAISGTLGGGYNNLMRKGNMQGQLQYGQRFGKNQKFGLLLNSNYYQNNLGSDGIERAINDNELELRDYELTRTRLGLSSSLDYRFNNHHEVYFRTLYSRFSDREWRRRYVFKPEDEEIEKLTKDRYESQSVLSLNAGAKHTFKSFLLDYEAQYSYAEQNTPYDNEAAFISGNASTLNYTDTRYPSISTDQDYTNNSQYQFDELGMGSTIAKDKNLTAKMNFTIPYKINSSNGIIKFGAKVRSKNKNYSINQNTYENLGGVPNLDQFVGSPVKNQFMGGRYQMGNPLDVSSLIRYFNANPSQFELQIADKAADEALESFKASEDVLATYLMGRQQIKKLMILGGVRYERTKVSYDSKDVVIAANGDLEAIRPISGSNVYDFVLPQLHFKYDLSKLTNLRAAITYSYARPNFSEIIPSQEINREDRVATIGNANLQPVKALNYDLMAEHYFGSVGIASAGLFYKKLDNFIYRRTVFNSPYPTTGTVIIPRIDITQSQNGNDADVMGAEIAFQRRLSFISFLKDFSLYLNYTYTHSKARIQSRNASETNANATEEIRLPGQASHVGNTLLAYEGRKFSARLSVNFNGSYLSELGGTKDEDIFIKNRVQLDATAGYAINRKFRLFVEALNLTNQPLQAYQGTPNQYIQREFYSYWLRMGLKFNL</sequence>
<dbReference type="PANTHER" id="PTHR40980:SF4">
    <property type="entry name" value="TONB-DEPENDENT RECEPTOR-LIKE BETA-BARREL DOMAIN-CONTAINING PROTEIN"/>
    <property type="match status" value="1"/>
</dbReference>
<dbReference type="InterPro" id="IPR039426">
    <property type="entry name" value="TonB-dep_rcpt-like"/>
</dbReference>
<keyword evidence="4 8" id="KW-0812">Transmembrane</keyword>
<dbReference type="Gene3D" id="2.40.170.20">
    <property type="entry name" value="TonB-dependent receptor, beta-barrel domain"/>
    <property type="match status" value="1"/>
</dbReference>
<evidence type="ECO:0000256" key="7">
    <source>
        <dbReference type="ARBA" id="ARBA00023237"/>
    </source>
</evidence>
<dbReference type="InterPro" id="IPR012910">
    <property type="entry name" value="Plug_dom"/>
</dbReference>
<dbReference type="NCBIfam" id="TIGR01782">
    <property type="entry name" value="TonB-Xanth-Caul"/>
    <property type="match status" value="1"/>
</dbReference>
<proteinExistence type="inferred from homology"/>
<evidence type="ECO:0000256" key="9">
    <source>
        <dbReference type="RuleBase" id="RU003357"/>
    </source>
</evidence>
<evidence type="ECO:0000259" key="10">
    <source>
        <dbReference type="Pfam" id="PF00593"/>
    </source>
</evidence>
<organism evidence="12 13">
    <name type="scientific">Mucilaginibacter pedocola</name>
    <dbReference type="NCBI Taxonomy" id="1792845"/>
    <lineage>
        <taxon>Bacteria</taxon>
        <taxon>Pseudomonadati</taxon>
        <taxon>Bacteroidota</taxon>
        <taxon>Sphingobacteriia</taxon>
        <taxon>Sphingobacteriales</taxon>
        <taxon>Sphingobacteriaceae</taxon>
        <taxon>Mucilaginibacter</taxon>
    </lineage>
</organism>
<evidence type="ECO:0000259" key="11">
    <source>
        <dbReference type="Pfam" id="PF07715"/>
    </source>
</evidence>
<dbReference type="Gene3D" id="2.170.130.10">
    <property type="entry name" value="TonB-dependent receptor, plug domain"/>
    <property type="match status" value="1"/>
</dbReference>
<comment type="subcellular location">
    <subcellularLocation>
        <location evidence="1 8">Cell outer membrane</location>
        <topology evidence="1 8">Multi-pass membrane protein</topology>
    </subcellularLocation>
</comment>
<dbReference type="InterPro" id="IPR036942">
    <property type="entry name" value="Beta-barrel_TonB_sf"/>
</dbReference>
<dbReference type="SUPFAM" id="SSF56935">
    <property type="entry name" value="Porins"/>
    <property type="match status" value="1"/>
</dbReference>
<evidence type="ECO:0000313" key="12">
    <source>
        <dbReference type="EMBL" id="OOQ57320.1"/>
    </source>
</evidence>
<evidence type="ECO:0000256" key="2">
    <source>
        <dbReference type="ARBA" id="ARBA00022448"/>
    </source>
</evidence>
<evidence type="ECO:0008006" key="14">
    <source>
        <dbReference type="Google" id="ProtNLM"/>
    </source>
</evidence>
<evidence type="ECO:0000256" key="5">
    <source>
        <dbReference type="ARBA" id="ARBA00023077"/>
    </source>
</evidence>
<dbReference type="CDD" id="cd01347">
    <property type="entry name" value="ligand_gated_channel"/>
    <property type="match status" value="1"/>
</dbReference>
<evidence type="ECO:0000256" key="6">
    <source>
        <dbReference type="ARBA" id="ARBA00023136"/>
    </source>
</evidence>
<dbReference type="SUPFAM" id="SSF49464">
    <property type="entry name" value="Carboxypeptidase regulatory domain-like"/>
    <property type="match status" value="1"/>
</dbReference>
<evidence type="ECO:0000256" key="3">
    <source>
        <dbReference type="ARBA" id="ARBA00022452"/>
    </source>
</evidence>
<dbReference type="STRING" id="1792845.BC343_14495"/>
<keyword evidence="13" id="KW-1185">Reference proteome</keyword>
<dbReference type="EMBL" id="MBTF01000036">
    <property type="protein sequence ID" value="OOQ57320.1"/>
    <property type="molecule type" value="Genomic_DNA"/>
</dbReference>
<gene>
    <name evidence="12" type="ORF">BC343_14495</name>
</gene>
<accession>A0A1S9P8M5</accession>
<dbReference type="Pfam" id="PF00593">
    <property type="entry name" value="TonB_dep_Rec_b-barrel"/>
    <property type="match status" value="1"/>
</dbReference>
<feature type="domain" description="TonB-dependent receptor-like beta-barrel" evidence="10">
    <location>
        <begin position="416"/>
        <end position="891"/>
    </location>
</feature>
<dbReference type="InterPro" id="IPR000531">
    <property type="entry name" value="Beta-barrel_TonB"/>
</dbReference>
<comment type="similarity">
    <text evidence="8 9">Belongs to the TonB-dependent receptor family.</text>
</comment>
<dbReference type="Pfam" id="PF13715">
    <property type="entry name" value="CarbopepD_reg_2"/>
    <property type="match status" value="1"/>
</dbReference>
<reference evidence="12 13" key="1">
    <citation type="submission" date="2016-07" db="EMBL/GenBank/DDBJ databases">
        <title>Genomic analysis of zinc-resistant bacterium Mucilaginibacter pedocola TBZ30.</title>
        <authorList>
            <person name="Huang J."/>
            <person name="Tang J."/>
        </authorList>
    </citation>
    <scope>NUCLEOTIDE SEQUENCE [LARGE SCALE GENOMIC DNA]</scope>
    <source>
        <strain evidence="12 13">TBZ30</strain>
    </source>
</reference>
<keyword evidence="3 8" id="KW-1134">Transmembrane beta strand</keyword>
<dbReference type="InterPro" id="IPR037066">
    <property type="entry name" value="Plug_dom_sf"/>
</dbReference>
<name>A0A1S9P8M5_9SPHI</name>
<dbReference type="AlphaFoldDB" id="A0A1S9P8M5"/>
<evidence type="ECO:0000256" key="8">
    <source>
        <dbReference type="PROSITE-ProRule" id="PRU01360"/>
    </source>
</evidence>
<dbReference type="InterPro" id="IPR010104">
    <property type="entry name" value="TonB_rcpt_bac"/>
</dbReference>
<dbReference type="Gene3D" id="2.60.40.1120">
    <property type="entry name" value="Carboxypeptidase-like, regulatory domain"/>
    <property type="match status" value="1"/>
</dbReference>
<keyword evidence="5 9" id="KW-0798">TonB box</keyword>
<evidence type="ECO:0000313" key="13">
    <source>
        <dbReference type="Proteomes" id="UP000189739"/>
    </source>
</evidence>
<dbReference type="InterPro" id="IPR008969">
    <property type="entry name" value="CarboxyPept-like_regulatory"/>
</dbReference>
<dbReference type="Pfam" id="PF07715">
    <property type="entry name" value="Plug"/>
    <property type="match status" value="1"/>
</dbReference>